<keyword evidence="3" id="KW-1185">Reference proteome</keyword>
<dbReference type="PANTHER" id="PTHR43245:SF13">
    <property type="entry name" value="UDP-D-APIOSE_UDP-D-XYLOSE SYNTHASE 2"/>
    <property type="match status" value="1"/>
</dbReference>
<reference evidence="3" key="1">
    <citation type="journal article" date="2019" name="Int. J. Syst. Evol. Microbiol.">
        <title>The Global Catalogue of Microorganisms (GCM) 10K type strain sequencing project: providing services to taxonomists for standard genome sequencing and annotation.</title>
        <authorList>
            <consortium name="The Broad Institute Genomics Platform"/>
            <consortium name="The Broad Institute Genome Sequencing Center for Infectious Disease"/>
            <person name="Wu L."/>
            <person name="Ma J."/>
        </authorList>
    </citation>
    <scope>NUCLEOTIDE SEQUENCE [LARGE SCALE GENOMIC DNA]</scope>
    <source>
        <strain evidence="3">CGMCC 1.12922</strain>
    </source>
</reference>
<name>A0ABQ1QGR2_9RHOB</name>
<proteinExistence type="predicted"/>
<evidence type="ECO:0000313" key="3">
    <source>
        <dbReference type="Proteomes" id="UP000617355"/>
    </source>
</evidence>
<evidence type="ECO:0000259" key="1">
    <source>
        <dbReference type="Pfam" id="PF01370"/>
    </source>
</evidence>
<dbReference type="SUPFAM" id="SSF51735">
    <property type="entry name" value="NAD(P)-binding Rossmann-fold domains"/>
    <property type="match status" value="1"/>
</dbReference>
<gene>
    <name evidence="2" type="ORF">GCM10011358_07030</name>
</gene>
<sequence length="302" mass="31090">MSRVLVTGGTGFIGRWVVAELRAHGHDVTVFDARPNPSALDELRPGLAAEVRLVSGDIADGSVRDAAQGADGIVHLAGVMTVDAAADPVRAAEINLIGSLHVFEAARAHGIDRIAYVSTAGVFGPDDPIYPQPMTHYGAQKLAIEGAARAYLLDHGLPSIGFRPYIVYGPGQSSGIAAGPSIAIGAAARGEAATIRFSGRVGFVHVRDVAALMVAAVRAPVSGATAYTLCGETTGMDDFVRELRSQAPGAEVTIEGPPLRIPTDLATSPLPTALARVPVTGVSDGIAATLDFYRARRGIGAA</sequence>
<dbReference type="InterPro" id="IPR036291">
    <property type="entry name" value="NAD(P)-bd_dom_sf"/>
</dbReference>
<dbReference type="Pfam" id="PF01370">
    <property type="entry name" value="Epimerase"/>
    <property type="match status" value="1"/>
</dbReference>
<dbReference type="CDD" id="cd08946">
    <property type="entry name" value="SDR_e"/>
    <property type="match status" value="1"/>
</dbReference>
<dbReference type="Gene3D" id="3.40.50.720">
    <property type="entry name" value="NAD(P)-binding Rossmann-like Domain"/>
    <property type="match status" value="1"/>
</dbReference>
<comment type="caution">
    <text evidence="2">The sequence shown here is derived from an EMBL/GenBank/DDBJ whole genome shotgun (WGS) entry which is preliminary data.</text>
</comment>
<dbReference type="InterPro" id="IPR050177">
    <property type="entry name" value="Lipid_A_modif_metabolic_enz"/>
</dbReference>
<evidence type="ECO:0000313" key="2">
    <source>
        <dbReference type="EMBL" id="GGD25194.1"/>
    </source>
</evidence>
<accession>A0ABQ1QGR2</accession>
<dbReference type="EMBL" id="BMGI01000001">
    <property type="protein sequence ID" value="GGD25194.1"/>
    <property type="molecule type" value="Genomic_DNA"/>
</dbReference>
<dbReference type="InterPro" id="IPR001509">
    <property type="entry name" value="Epimerase_deHydtase"/>
</dbReference>
<protein>
    <submittedName>
        <fullName evidence="2">Nucleoside-diphosphate sugar epimerase</fullName>
    </submittedName>
</protein>
<organism evidence="2 3">
    <name type="scientific">Sinisalibacter lacisalsi</name>
    <dbReference type="NCBI Taxonomy" id="1526570"/>
    <lineage>
        <taxon>Bacteria</taxon>
        <taxon>Pseudomonadati</taxon>
        <taxon>Pseudomonadota</taxon>
        <taxon>Alphaproteobacteria</taxon>
        <taxon>Rhodobacterales</taxon>
        <taxon>Roseobacteraceae</taxon>
        <taxon>Sinisalibacter</taxon>
    </lineage>
</organism>
<dbReference type="PANTHER" id="PTHR43245">
    <property type="entry name" value="BIFUNCTIONAL POLYMYXIN RESISTANCE PROTEIN ARNA"/>
    <property type="match status" value="1"/>
</dbReference>
<feature type="domain" description="NAD-dependent epimerase/dehydratase" evidence="1">
    <location>
        <begin position="4"/>
        <end position="225"/>
    </location>
</feature>
<dbReference type="RefSeq" id="WP_188526212.1">
    <property type="nucleotide sequence ID" value="NZ_BMGI01000001.1"/>
</dbReference>
<dbReference type="Proteomes" id="UP000617355">
    <property type="component" value="Unassembled WGS sequence"/>
</dbReference>